<comment type="caution">
    <text evidence="1">The sequence shown here is derived from an EMBL/GenBank/DDBJ whole genome shotgun (WGS) entry which is preliminary data.</text>
</comment>
<evidence type="ECO:0000313" key="1">
    <source>
        <dbReference type="EMBL" id="PON78864.1"/>
    </source>
</evidence>
<sequence>MPQPTCVRTAYHACIFCLPHAIVPECHRNHQPTRPCEHTARTGHCARVLNARGFLCACLSVRSLPGAPITRQHCHHASPMKPTFEQPSNNSSRLKPTWHTLVPNHCAKAMPSQAFRGLFTWWCVPRTTPTLVSCHGAAPNHDTVLVTG</sequence>
<reference evidence="2" key="1">
    <citation type="submission" date="2016-06" db="EMBL/GenBank/DDBJ databases">
        <title>Parallel loss of symbiosis genes in relatives of nitrogen-fixing non-legume Parasponia.</title>
        <authorList>
            <person name="Van Velzen R."/>
            <person name="Holmer R."/>
            <person name="Bu F."/>
            <person name="Rutten L."/>
            <person name="Van Zeijl A."/>
            <person name="Liu W."/>
            <person name="Santuari L."/>
            <person name="Cao Q."/>
            <person name="Sharma T."/>
            <person name="Shen D."/>
            <person name="Roswanjaya Y."/>
            <person name="Wardhani T."/>
            <person name="Kalhor M.S."/>
            <person name="Jansen J."/>
            <person name="Van den Hoogen J."/>
            <person name="Gungor B."/>
            <person name="Hartog M."/>
            <person name="Hontelez J."/>
            <person name="Verver J."/>
            <person name="Yang W.-C."/>
            <person name="Schijlen E."/>
            <person name="Repin R."/>
            <person name="Schilthuizen M."/>
            <person name="Schranz E."/>
            <person name="Heidstra R."/>
            <person name="Miyata K."/>
            <person name="Fedorova E."/>
            <person name="Kohlen W."/>
            <person name="Bisseling T."/>
            <person name="Smit S."/>
            <person name="Geurts R."/>
        </authorList>
    </citation>
    <scope>NUCLEOTIDE SEQUENCE [LARGE SCALE GENOMIC DNA]</scope>
    <source>
        <strain evidence="2">cv. RG33-2</strain>
    </source>
</reference>
<protein>
    <submittedName>
        <fullName evidence="1">Uncharacterized protein</fullName>
    </submittedName>
</protein>
<gene>
    <name evidence="1" type="ORF">TorRG33x02_236920</name>
</gene>
<dbReference type="EMBL" id="JXTC01000239">
    <property type="protein sequence ID" value="PON78864.1"/>
    <property type="molecule type" value="Genomic_DNA"/>
</dbReference>
<evidence type="ECO:0000313" key="2">
    <source>
        <dbReference type="Proteomes" id="UP000237000"/>
    </source>
</evidence>
<keyword evidence="2" id="KW-1185">Reference proteome</keyword>
<dbReference type="AlphaFoldDB" id="A0A2P5DZY6"/>
<proteinExistence type="predicted"/>
<organism evidence="1 2">
    <name type="scientific">Trema orientale</name>
    <name type="common">Charcoal tree</name>
    <name type="synonym">Celtis orientalis</name>
    <dbReference type="NCBI Taxonomy" id="63057"/>
    <lineage>
        <taxon>Eukaryota</taxon>
        <taxon>Viridiplantae</taxon>
        <taxon>Streptophyta</taxon>
        <taxon>Embryophyta</taxon>
        <taxon>Tracheophyta</taxon>
        <taxon>Spermatophyta</taxon>
        <taxon>Magnoliopsida</taxon>
        <taxon>eudicotyledons</taxon>
        <taxon>Gunneridae</taxon>
        <taxon>Pentapetalae</taxon>
        <taxon>rosids</taxon>
        <taxon>fabids</taxon>
        <taxon>Rosales</taxon>
        <taxon>Cannabaceae</taxon>
        <taxon>Trema</taxon>
    </lineage>
</organism>
<dbReference type="Proteomes" id="UP000237000">
    <property type="component" value="Unassembled WGS sequence"/>
</dbReference>
<name>A0A2P5DZY6_TREOI</name>
<accession>A0A2P5DZY6</accession>
<dbReference type="InParanoid" id="A0A2P5DZY6"/>